<accession>A0A8W8N454</accession>
<dbReference type="OrthoDB" id="6420171at2759"/>
<dbReference type="PANTHER" id="PTHR33562">
    <property type="entry name" value="ATILLA, ISOFORM B-RELATED-RELATED"/>
    <property type="match status" value="1"/>
</dbReference>
<dbReference type="GO" id="GO:0030431">
    <property type="term" value="P:sleep"/>
    <property type="evidence" value="ECO:0007669"/>
    <property type="project" value="InterPro"/>
</dbReference>
<dbReference type="EnsemblMetazoa" id="G3853.8">
    <property type="protein sequence ID" value="G3853.8:cds"/>
    <property type="gene ID" value="G3853"/>
</dbReference>
<dbReference type="InterPro" id="IPR031424">
    <property type="entry name" value="QVR-like"/>
</dbReference>
<evidence type="ECO:0000256" key="3">
    <source>
        <dbReference type="SAM" id="Phobius"/>
    </source>
</evidence>
<organism evidence="5 6">
    <name type="scientific">Magallana gigas</name>
    <name type="common">Pacific oyster</name>
    <name type="synonym">Crassostrea gigas</name>
    <dbReference type="NCBI Taxonomy" id="29159"/>
    <lineage>
        <taxon>Eukaryota</taxon>
        <taxon>Metazoa</taxon>
        <taxon>Spiralia</taxon>
        <taxon>Lophotrochozoa</taxon>
        <taxon>Mollusca</taxon>
        <taxon>Bivalvia</taxon>
        <taxon>Autobranchia</taxon>
        <taxon>Pteriomorphia</taxon>
        <taxon>Ostreida</taxon>
        <taxon>Ostreoidea</taxon>
        <taxon>Ostreidae</taxon>
        <taxon>Magallana</taxon>
    </lineage>
</organism>
<keyword evidence="3" id="KW-0812">Transmembrane</keyword>
<feature type="chain" id="PRO_5042432059" description="Protein sleepless" evidence="4">
    <location>
        <begin position="24"/>
        <end position="146"/>
    </location>
</feature>
<dbReference type="InterPro" id="IPR050975">
    <property type="entry name" value="Sleep_regulator"/>
</dbReference>
<feature type="transmembrane region" description="Helical" evidence="3">
    <location>
        <begin position="126"/>
        <end position="145"/>
    </location>
</feature>
<feature type="signal peptide" evidence="4">
    <location>
        <begin position="1"/>
        <end position="23"/>
    </location>
</feature>
<dbReference type="OMA" id="IDCHQCA"/>
<dbReference type="GO" id="GO:0032222">
    <property type="term" value="P:regulation of synaptic transmission, cholinergic"/>
    <property type="evidence" value="ECO:0007669"/>
    <property type="project" value="InterPro"/>
</dbReference>
<dbReference type="AlphaFoldDB" id="A0A8W8N454"/>
<dbReference type="Pfam" id="PF17064">
    <property type="entry name" value="QVR"/>
    <property type="match status" value="1"/>
</dbReference>
<keyword evidence="2" id="KW-0325">Glycoprotein</keyword>
<dbReference type="SUPFAM" id="SSF57302">
    <property type="entry name" value="Snake toxin-like"/>
    <property type="match status" value="1"/>
</dbReference>
<sequence>MPHLRTMWLGLISFSTIVSIGLCLNCYECQSKDDTVCLDPFTDERKDIVGDAECDPKATHCVKYKTVMHLLDSGFITGRAREIVVVSRFCLIKPGASDGCIAVEGDGSFYIQCLCSTDNCNSGRSILPSILTVLVTCLTALWVMWR</sequence>
<name>A0A8W8N454_MAGGI</name>
<proteinExistence type="predicted"/>
<keyword evidence="1 4" id="KW-0732">Signal</keyword>
<evidence type="ECO:0000256" key="1">
    <source>
        <dbReference type="ARBA" id="ARBA00022729"/>
    </source>
</evidence>
<evidence type="ECO:0000256" key="4">
    <source>
        <dbReference type="SAM" id="SignalP"/>
    </source>
</evidence>
<protein>
    <recommendedName>
        <fullName evidence="7">Protein sleepless</fullName>
    </recommendedName>
</protein>
<dbReference type="InterPro" id="IPR045860">
    <property type="entry name" value="Snake_toxin-like_sf"/>
</dbReference>
<keyword evidence="3" id="KW-0472">Membrane</keyword>
<evidence type="ECO:0000313" key="5">
    <source>
        <dbReference type="EnsemblMetazoa" id="G3853.8:cds"/>
    </source>
</evidence>
<evidence type="ECO:0000256" key="2">
    <source>
        <dbReference type="ARBA" id="ARBA00023180"/>
    </source>
</evidence>
<evidence type="ECO:0000313" key="6">
    <source>
        <dbReference type="Proteomes" id="UP000005408"/>
    </source>
</evidence>
<reference evidence="5" key="1">
    <citation type="submission" date="2022-08" db="UniProtKB">
        <authorList>
            <consortium name="EnsemblMetazoa"/>
        </authorList>
    </citation>
    <scope>IDENTIFICATION</scope>
    <source>
        <strain evidence="5">05x7-T-G4-1.051#20</strain>
    </source>
</reference>
<dbReference type="EnsemblMetazoa" id="G3853.9">
    <property type="protein sequence ID" value="G3853.9:cds"/>
    <property type="gene ID" value="G3853"/>
</dbReference>
<keyword evidence="6" id="KW-1185">Reference proteome</keyword>
<dbReference type="Proteomes" id="UP000005408">
    <property type="component" value="Unassembled WGS sequence"/>
</dbReference>
<evidence type="ECO:0008006" key="7">
    <source>
        <dbReference type="Google" id="ProtNLM"/>
    </source>
</evidence>
<dbReference type="EnsemblMetazoa" id="G3853.7">
    <property type="protein sequence ID" value="G3853.7:cds"/>
    <property type="gene ID" value="G3853"/>
</dbReference>
<keyword evidence="3" id="KW-1133">Transmembrane helix</keyword>